<evidence type="ECO:0000313" key="2">
    <source>
        <dbReference type="EMBL" id="ACN31811.1"/>
    </source>
</evidence>
<dbReference type="EMBL" id="BT065935">
    <property type="protein sequence ID" value="ACN31811.1"/>
    <property type="molecule type" value="mRNA"/>
</dbReference>
<proteinExistence type="evidence at transcript level"/>
<sequence>MPAPDPARPNSEEAAIKRSRQIDNDKDESMSSPTPPLDVGAGALWVEVLQECLRSAVDLSFAQVVATTDNRPPAHCFSFSLYFWR</sequence>
<evidence type="ECO:0000256" key="1">
    <source>
        <dbReference type="SAM" id="MobiDB-lite"/>
    </source>
</evidence>
<feature type="compositionally biased region" description="Basic and acidic residues" evidence="1">
    <location>
        <begin position="10"/>
        <end position="29"/>
    </location>
</feature>
<name>C0PCB6_MAIZE</name>
<protein>
    <submittedName>
        <fullName evidence="2">Uncharacterized protein</fullName>
    </submittedName>
</protein>
<organism evidence="2">
    <name type="scientific">Zea mays</name>
    <name type="common">Maize</name>
    <dbReference type="NCBI Taxonomy" id="4577"/>
    <lineage>
        <taxon>Eukaryota</taxon>
        <taxon>Viridiplantae</taxon>
        <taxon>Streptophyta</taxon>
        <taxon>Embryophyta</taxon>
        <taxon>Tracheophyta</taxon>
        <taxon>Spermatophyta</taxon>
        <taxon>Magnoliopsida</taxon>
        <taxon>Liliopsida</taxon>
        <taxon>Poales</taxon>
        <taxon>Poaceae</taxon>
        <taxon>PACMAD clade</taxon>
        <taxon>Panicoideae</taxon>
        <taxon>Andropogonodae</taxon>
        <taxon>Andropogoneae</taxon>
        <taxon>Tripsacinae</taxon>
        <taxon>Zea</taxon>
    </lineage>
</organism>
<feature type="region of interest" description="Disordered" evidence="1">
    <location>
        <begin position="1"/>
        <end position="37"/>
    </location>
</feature>
<dbReference type="HOGENOM" id="CLU_2515976_0_0_1"/>
<accession>C0PCB6</accession>
<reference evidence="2" key="1">
    <citation type="journal article" date="2009" name="PLoS Genet.">
        <title>Sequencing, mapping, and analysis of 27,455 maize full-length cDNAs.</title>
        <authorList>
            <person name="Soderlund C."/>
            <person name="Descour A."/>
            <person name="Kudrna D."/>
            <person name="Bomhoff M."/>
            <person name="Boyd L."/>
            <person name="Currie J."/>
            <person name="Angelova A."/>
            <person name="Collura K."/>
            <person name="Wissotski M."/>
            <person name="Ashley E."/>
            <person name="Morrow D."/>
            <person name="Fernandes J."/>
            <person name="Walbot V."/>
            <person name="Yu Y."/>
        </authorList>
    </citation>
    <scope>NUCLEOTIDE SEQUENCE</scope>
    <source>
        <strain evidence="2">B73</strain>
    </source>
</reference>
<dbReference type="AlphaFoldDB" id="C0PCB6"/>